<keyword evidence="2" id="KW-1185">Reference proteome</keyword>
<proteinExistence type="predicted"/>
<dbReference type="KEGG" id="this:HZT40_14680"/>
<gene>
    <name evidence="1" type="ORF">HZT40_14680</name>
</gene>
<dbReference type="EMBL" id="CP059265">
    <property type="protein sequence ID" value="QLQ34241.1"/>
    <property type="molecule type" value="Genomic_DNA"/>
</dbReference>
<organism evidence="1 2">
    <name type="scientific">Candidatus Thiothrix singaporensis</name>
    <dbReference type="NCBI Taxonomy" id="2799669"/>
    <lineage>
        <taxon>Bacteria</taxon>
        <taxon>Pseudomonadati</taxon>
        <taxon>Pseudomonadota</taxon>
        <taxon>Gammaproteobacteria</taxon>
        <taxon>Thiotrichales</taxon>
        <taxon>Thiotrichaceae</taxon>
        <taxon>Thiothrix</taxon>
    </lineage>
</organism>
<protein>
    <submittedName>
        <fullName evidence="1">Uncharacterized protein</fullName>
    </submittedName>
</protein>
<dbReference type="Proteomes" id="UP000510621">
    <property type="component" value="Chromosome"/>
</dbReference>
<accession>A0A7L6AYI6</accession>
<sequence>MSIAQDGGKLELDLDSPA</sequence>
<evidence type="ECO:0000313" key="1">
    <source>
        <dbReference type="EMBL" id="QLQ34241.1"/>
    </source>
</evidence>
<name>A0A7L6AYI6_9GAMM</name>
<reference evidence="1" key="1">
    <citation type="submission" date="2020-06" db="EMBL/GenBank/DDBJ databases">
        <title>Analysis procedures for assessing recovery of high quality, complete, closed genomes from Nanopore long read metagenome sequencing.</title>
        <authorList>
            <person name="Bessarab I."/>
            <person name="Arumugam K."/>
            <person name="Haryono M."/>
            <person name="Liu X."/>
            <person name="Roy S."/>
            <person name="Zuniga-Montanez R.E."/>
            <person name="Qiu G."/>
            <person name="Drautz-Moses D.I."/>
            <person name="Law Y.Y."/>
            <person name="Wuertz S."/>
            <person name="Lauro F.M."/>
            <person name="Huson D.H."/>
            <person name="Williams R.B."/>
        </authorList>
    </citation>
    <scope>NUCLEOTIDE SEQUENCE [LARGE SCALE GENOMIC DNA]</scope>
    <source>
        <strain evidence="1">SSD2</strain>
    </source>
</reference>
<dbReference type="AlphaFoldDB" id="A0A7L6AYI6"/>
<evidence type="ECO:0000313" key="2">
    <source>
        <dbReference type="Proteomes" id="UP000510621"/>
    </source>
</evidence>